<dbReference type="InterPro" id="IPR036165">
    <property type="entry name" value="YefM-like_sf"/>
</dbReference>
<dbReference type="AlphaFoldDB" id="A0A4R4YIM9"/>
<dbReference type="EMBL" id="SMKX01000225">
    <property type="protein sequence ID" value="TDD44765.1"/>
    <property type="molecule type" value="Genomic_DNA"/>
</dbReference>
<comment type="function">
    <text evidence="2">Antitoxin component of a type II toxin-antitoxin (TA) system.</text>
</comment>
<evidence type="ECO:0000256" key="1">
    <source>
        <dbReference type="ARBA" id="ARBA00009981"/>
    </source>
</evidence>
<keyword evidence="4" id="KW-1185">Reference proteome</keyword>
<comment type="similarity">
    <text evidence="1 2">Belongs to the phD/YefM antitoxin family.</text>
</comment>
<comment type="caution">
    <text evidence="3">The sequence shown here is derived from an EMBL/GenBank/DDBJ whole genome shotgun (WGS) entry which is preliminary data.</text>
</comment>
<gene>
    <name evidence="3" type="ORF">E1263_40060</name>
</gene>
<reference evidence="3 4" key="1">
    <citation type="submission" date="2019-03" db="EMBL/GenBank/DDBJ databases">
        <title>Draft genome sequences of novel Actinobacteria.</title>
        <authorList>
            <person name="Sahin N."/>
            <person name="Ay H."/>
            <person name="Saygin H."/>
        </authorList>
    </citation>
    <scope>NUCLEOTIDE SEQUENCE [LARGE SCALE GENOMIC DNA]</scope>
    <source>
        <strain evidence="3 4">JCM 13523</strain>
    </source>
</reference>
<evidence type="ECO:0000256" key="2">
    <source>
        <dbReference type="RuleBase" id="RU362080"/>
    </source>
</evidence>
<dbReference type="Proteomes" id="UP000295124">
    <property type="component" value="Unassembled WGS sequence"/>
</dbReference>
<protein>
    <recommendedName>
        <fullName evidence="2">Antitoxin</fullName>
    </recommendedName>
</protein>
<evidence type="ECO:0000313" key="4">
    <source>
        <dbReference type="Proteomes" id="UP000295124"/>
    </source>
</evidence>
<proteinExistence type="inferred from homology"/>
<dbReference type="RefSeq" id="WP_132177287.1">
    <property type="nucleotide sequence ID" value="NZ_SMKX01000225.1"/>
</dbReference>
<accession>A0A4R4YIM9</accession>
<dbReference type="Gene3D" id="3.40.1620.10">
    <property type="entry name" value="YefM-like domain"/>
    <property type="match status" value="1"/>
</dbReference>
<dbReference type="OrthoDB" id="4419580at2"/>
<dbReference type="SUPFAM" id="SSF143120">
    <property type="entry name" value="YefM-like"/>
    <property type="match status" value="1"/>
</dbReference>
<sequence>MDALGLRELRQHASDLVRRAEAGEHLMITVSGRPAAVLGPPERGHWRRYEEIADVLSPRTDEEWTADRELIDHELVDPWEPRG</sequence>
<dbReference type="Pfam" id="PF02604">
    <property type="entry name" value="PhdYeFM_antitox"/>
    <property type="match status" value="1"/>
</dbReference>
<dbReference type="InterPro" id="IPR006442">
    <property type="entry name" value="Antitoxin_Phd/YefM"/>
</dbReference>
<name>A0A4R4YIM9_9ACTN</name>
<organism evidence="3 4">
    <name type="scientific">Kribbella antibiotica</name>
    <dbReference type="NCBI Taxonomy" id="190195"/>
    <lineage>
        <taxon>Bacteria</taxon>
        <taxon>Bacillati</taxon>
        <taxon>Actinomycetota</taxon>
        <taxon>Actinomycetes</taxon>
        <taxon>Propionibacteriales</taxon>
        <taxon>Kribbellaceae</taxon>
        <taxon>Kribbella</taxon>
    </lineage>
</organism>
<dbReference type="NCBIfam" id="TIGR01552">
    <property type="entry name" value="phd_fam"/>
    <property type="match status" value="1"/>
</dbReference>
<evidence type="ECO:0000313" key="3">
    <source>
        <dbReference type="EMBL" id="TDD44765.1"/>
    </source>
</evidence>